<dbReference type="EMBL" id="CAXLJM020000140">
    <property type="protein sequence ID" value="CAL8140671.1"/>
    <property type="molecule type" value="Genomic_DNA"/>
</dbReference>
<evidence type="ECO:0000313" key="1">
    <source>
        <dbReference type="EMBL" id="CAL8140671.1"/>
    </source>
</evidence>
<gene>
    <name evidence="1" type="ORF">ODALV1_LOCUS28367</name>
</gene>
<proteinExistence type="predicted"/>
<comment type="caution">
    <text evidence="1">The sequence shown here is derived from an EMBL/GenBank/DDBJ whole genome shotgun (WGS) entry which is preliminary data.</text>
</comment>
<sequence>MDQLENKVYVDGFIALAKDWRFLCQPSTVAFPRSFGISMLQWTSFKGITALKGKSIRGIKLFQLNGTNIHMLMTHGTEAQQIEYGTVFAAFSAAIEYTMLKIDGTETHRKWFGRPRRIKRQDNSFEVYAEDLVAFGTVFQTKFERKLHGWDVYLCAMRMGQKSPVDTELEKLNSFRLDYAEELVIHFARDFNQRNKCLLWNREKVCDTLNTAPSKEYYVGFTGRVGNFEMEVETDVDGLGAGDAVPCNIKLYSSAFKDLHRNNPAPFKECRVASLLANTTRLENEENYIFDSLEMVEDAITWTEKVQLVEARIEVIFWVENPEAESLAWAQDAFNRDYGEDTHRMLDQLDAKEFIENIRDTLGVTVRTLTGVMQEFVQNKAANVGHFVSTETLHLASACEMLICYGIYGKLHFRQTSYKRRFNTDLINQLRLQKSTFRNMASRFTKFDFTNGVIESLGDVIVYKGQLVLTSFVYGDLAGLLDKRLVQNLNFALCALNADSDMARSEPSYEEVFKVLWESIVKHSLKTMYRSRIPANGFAVDQLEMRLRESNFEPISSREFARWILSPVSPLQRSIREIVSALRNILEPRNQMAEFGDRFAKYMESKLYETTQGILYPITEDDYYLVLPLFWVNNCSFSNLSADKQEVMVNMYQMAYRKMFMDGIGQAPNPRQMFDKVEQLGWGRAKPEEVRRALGYMWKFENKDMLREPMEELRPMSAADSKTLLQLLLLNPDNE</sequence>
<dbReference type="Proteomes" id="UP001642540">
    <property type="component" value="Unassembled WGS sequence"/>
</dbReference>
<organism evidence="1 2">
    <name type="scientific">Orchesella dallaii</name>
    <dbReference type="NCBI Taxonomy" id="48710"/>
    <lineage>
        <taxon>Eukaryota</taxon>
        <taxon>Metazoa</taxon>
        <taxon>Ecdysozoa</taxon>
        <taxon>Arthropoda</taxon>
        <taxon>Hexapoda</taxon>
        <taxon>Collembola</taxon>
        <taxon>Entomobryomorpha</taxon>
        <taxon>Entomobryoidea</taxon>
        <taxon>Orchesellidae</taxon>
        <taxon>Orchesellinae</taxon>
        <taxon>Orchesella</taxon>
    </lineage>
</organism>
<evidence type="ECO:0000313" key="2">
    <source>
        <dbReference type="Proteomes" id="UP001642540"/>
    </source>
</evidence>
<reference evidence="1 2" key="1">
    <citation type="submission" date="2024-08" db="EMBL/GenBank/DDBJ databases">
        <authorList>
            <person name="Cucini C."/>
            <person name="Frati F."/>
        </authorList>
    </citation>
    <scope>NUCLEOTIDE SEQUENCE [LARGE SCALE GENOMIC DNA]</scope>
</reference>
<name>A0ABP1S0W5_9HEXA</name>
<keyword evidence="2" id="KW-1185">Reference proteome</keyword>
<accession>A0ABP1S0W5</accession>
<protein>
    <submittedName>
        <fullName evidence="1">Uncharacterized protein</fullName>
    </submittedName>
</protein>